<evidence type="ECO:0000313" key="2">
    <source>
        <dbReference type="EMBL" id="KAJ3499193.1"/>
    </source>
</evidence>
<protein>
    <recommendedName>
        <fullName evidence="1">DUF6699 domain-containing protein</fullName>
    </recommendedName>
</protein>
<accession>A0A9W8JUQ5</accession>
<comment type="caution">
    <text evidence="2">The sequence shown here is derived from an EMBL/GenBank/DDBJ whole genome shotgun (WGS) entry which is preliminary data.</text>
</comment>
<proteinExistence type="predicted"/>
<keyword evidence="3" id="KW-1185">Reference proteome</keyword>
<dbReference type="InterPro" id="IPR046522">
    <property type="entry name" value="DUF6699"/>
</dbReference>
<name>A0A9W8JUQ5_9AGAR</name>
<evidence type="ECO:0000259" key="1">
    <source>
        <dbReference type="Pfam" id="PF20415"/>
    </source>
</evidence>
<dbReference type="Pfam" id="PF20415">
    <property type="entry name" value="DUF6699"/>
    <property type="match status" value="1"/>
</dbReference>
<gene>
    <name evidence="2" type="ORF">NLJ89_g10125</name>
</gene>
<dbReference type="AlphaFoldDB" id="A0A9W8JUQ5"/>
<sequence>MDARYDPLAPDVPNEAGVRYPKGDALGIEHTIDVLELPNWGAIIPTRKLGLWARIIRFFKSGSFAKMETVKVGIPIYNPSVHDILPTKVEPHEWKQYGYWARPWINGVPCCNSPAKFETAIGTEALKDLMMTLRTPPPPNRFILPDNEYPDKWIPGLQHPSLPPRPTRWQRPVPGEPLPFPWEVQINPLLQHILWGPSPLSWCLASDPKLGSLFYGRTNARIPCSEADKSQPATYPFLTHMHFNAVAGDTAPTFPWPFTVRNEKGITVRDVVTEMYEHFYVEVLEDEKASWPPVRQSAAVKALIARCELFADHAGPDFRDRMRRCDALGGVAWFRGIEPTIDGGGWMITFGTH</sequence>
<dbReference type="EMBL" id="JANKHO010001756">
    <property type="protein sequence ID" value="KAJ3499193.1"/>
    <property type="molecule type" value="Genomic_DNA"/>
</dbReference>
<dbReference type="OrthoDB" id="3202436at2759"/>
<feature type="domain" description="DUF6699" evidence="1">
    <location>
        <begin position="220"/>
        <end position="340"/>
    </location>
</feature>
<organism evidence="2 3">
    <name type="scientific">Agrocybe chaxingu</name>
    <dbReference type="NCBI Taxonomy" id="84603"/>
    <lineage>
        <taxon>Eukaryota</taxon>
        <taxon>Fungi</taxon>
        <taxon>Dikarya</taxon>
        <taxon>Basidiomycota</taxon>
        <taxon>Agaricomycotina</taxon>
        <taxon>Agaricomycetes</taxon>
        <taxon>Agaricomycetidae</taxon>
        <taxon>Agaricales</taxon>
        <taxon>Agaricineae</taxon>
        <taxon>Strophariaceae</taxon>
        <taxon>Agrocybe</taxon>
    </lineage>
</organism>
<reference evidence="2" key="1">
    <citation type="submission" date="2022-07" db="EMBL/GenBank/DDBJ databases">
        <title>Genome Sequence of Agrocybe chaxingu.</title>
        <authorList>
            <person name="Buettner E."/>
        </authorList>
    </citation>
    <scope>NUCLEOTIDE SEQUENCE</scope>
    <source>
        <strain evidence="2">MP-N11</strain>
    </source>
</reference>
<evidence type="ECO:0000313" key="3">
    <source>
        <dbReference type="Proteomes" id="UP001148786"/>
    </source>
</evidence>
<dbReference type="Proteomes" id="UP001148786">
    <property type="component" value="Unassembled WGS sequence"/>
</dbReference>